<reference evidence="2" key="1">
    <citation type="journal article" date="2016" name="Mol. Biol. Evol.">
        <title>Comparative Genomics of Early-Diverging Mushroom-Forming Fungi Provides Insights into the Origins of Lignocellulose Decay Capabilities.</title>
        <authorList>
            <person name="Nagy L.G."/>
            <person name="Riley R."/>
            <person name="Tritt A."/>
            <person name="Adam C."/>
            <person name="Daum C."/>
            <person name="Floudas D."/>
            <person name="Sun H."/>
            <person name="Yadav J.S."/>
            <person name="Pangilinan J."/>
            <person name="Larsson K.H."/>
            <person name="Matsuura K."/>
            <person name="Barry K."/>
            <person name="Labutti K."/>
            <person name="Kuo R."/>
            <person name="Ohm R.A."/>
            <person name="Bhattacharya S.S."/>
            <person name="Shirouzu T."/>
            <person name="Yoshinaga Y."/>
            <person name="Martin F.M."/>
            <person name="Grigoriev I.V."/>
            <person name="Hibbett D.S."/>
        </authorList>
    </citation>
    <scope>NUCLEOTIDE SEQUENCE [LARGE SCALE GENOMIC DNA]</scope>
    <source>
        <strain evidence="2">CBS 109695</strain>
    </source>
</reference>
<name>A0A166BZ09_9AGAM</name>
<feature type="region of interest" description="Disordered" evidence="1">
    <location>
        <begin position="1"/>
        <end position="22"/>
    </location>
</feature>
<evidence type="ECO:0000313" key="2">
    <source>
        <dbReference type="EMBL" id="KZP13122.1"/>
    </source>
</evidence>
<dbReference type="EMBL" id="KV417637">
    <property type="protein sequence ID" value="KZP13122.1"/>
    <property type="molecule type" value="Genomic_DNA"/>
</dbReference>
<organism evidence="2">
    <name type="scientific">Athelia psychrophila</name>
    <dbReference type="NCBI Taxonomy" id="1759441"/>
    <lineage>
        <taxon>Eukaryota</taxon>
        <taxon>Fungi</taxon>
        <taxon>Dikarya</taxon>
        <taxon>Basidiomycota</taxon>
        <taxon>Agaricomycotina</taxon>
        <taxon>Agaricomycetes</taxon>
        <taxon>Agaricomycetidae</taxon>
        <taxon>Atheliales</taxon>
        <taxon>Atheliaceae</taxon>
        <taxon>Athelia</taxon>
    </lineage>
</organism>
<evidence type="ECO:0000256" key="1">
    <source>
        <dbReference type="SAM" id="MobiDB-lite"/>
    </source>
</evidence>
<dbReference type="AlphaFoldDB" id="A0A166BZ09"/>
<feature type="compositionally biased region" description="Low complexity" evidence="1">
    <location>
        <begin position="1"/>
        <end position="12"/>
    </location>
</feature>
<protein>
    <submittedName>
        <fullName evidence="2">Uncharacterized protein</fullName>
    </submittedName>
</protein>
<sequence length="64" mass="7101">MRSSSSWTTSLRTCRRNQGRASPSRRSILYGISAPSRMRHPKLAEAQYWAGLGVGVGLEAQTQH</sequence>
<proteinExistence type="predicted"/>
<gene>
    <name evidence="2" type="ORF">FIBSPDRAFT_138733</name>
</gene>
<accession>A0A166BZ09</accession>